<feature type="domain" description="GAG-pre-integrase" evidence="2">
    <location>
        <begin position="387"/>
        <end position="445"/>
    </location>
</feature>
<dbReference type="OrthoDB" id="7691805at2759"/>
<dbReference type="Pfam" id="PF22936">
    <property type="entry name" value="Pol_BBD"/>
    <property type="match status" value="1"/>
</dbReference>
<evidence type="ECO:0000256" key="1">
    <source>
        <dbReference type="SAM" id="MobiDB-lite"/>
    </source>
</evidence>
<dbReference type="EMBL" id="JAACJO010000021">
    <property type="protein sequence ID" value="KAF5348147.1"/>
    <property type="molecule type" value="Genomic_DNA"/>
</dbReference>
<dbReference type="Pfam" id="PF14223">
    <property type="entry name" value="Retrotran_gag_2"/>
    <property type="match status" value="1"/>
</dbReference>
<keyword evidence="5" id="KW-1185">Reference proteome</keyword>
<dbReference type="Proteomes" id="UP000559027">
    <property type="component" value="Unassembled WGS sequence"/>
</dbReference>
<evidence type="ECO:0000259" key="3">
    <source>
        <dbReference type="Pfam" id="PF22936"/>
    </source>
</evidence>
<evidence type="ECO:0000313" key="4">
    <source>
        <dbReference type="EMBL" id="KAF5348147.1"/>
    </source>
</evidence>
<evidence type="ECO:0000259" key="2">
    <source>
        <dbReference type="Pfam" id="PF13976"/>
    </source>
</evidence>
<sequence>MGTGSSQIGGSNRLYDIPSLENDSSNFQTWKFRIGTVLRLRGLMGIVDGTDKRPEPIRNADVIENQSAIDTWDCRDMEAKAQLTLTLKDEPLSGIIHSSMAADVWDKLNCRYEGKGQNTVAYLIKEIFRATLSDEMPMEPQLNDMHHKAYILKTLGEPISDSVVAHAMLLSLPDSYSTLRTILNSSPATIAGSSLSTDTVITQVLTEEKNAKLGNSQVLAGWNDMTSKWVVDSGASSHMSSRRDWFITYQKLQQPRRVWMGDERFILAIGVGQVQVVLTVNGKSLTYLIPNVYYIPELSGNLLSVSALGRRSYTLEFTKSGCQLIKSGEVIATAREEGNLYVLNAAPLTSEHAYITTTSDLDSLLCSIDISENASEVDSTIPQTALVASTNTSTGSIDTWHCRLGHVMLRSVKKLFQKNMVKGMHLTDDEAHDPTTCKACLEGKQTWAPIPKESDVQNPSIVVIDAYSDGQDGQDDENPGLLVKGKVDGDEDNSEGDISATADSIDSKQPATDAPSPDASEESDYETANEADDPELRHVLQSTPIRSTRSTTRTATRVDKGTSYSSSSTSKAPARAPNASAKAGSIAKSTIFPTPYPLPIPPPELRRSTRNRRAPVRDDDPMYQRSSYRRNSGVPKVKTTVEEVEDEKGPGEEKEIPEPWAMKPRKRRP</sequence>
<feature type="compositionally biased region" description="Basic and acidic residues" evidence="1">
    <location>
        <begin position="647"/>
        <end position="657"/>
    </location>
</feature>
<dbReference type="AlphaFoldDB" id="A0A8H5FTF5"/>
<evidence type="ECO:0000313" key="5">
    <source>
        <dbReference type="Proteomes" id="UP000559027"/>
    </source>
</evidence>
<dbReference type="Pfam" id="PF13976">
    <property type="entry name" value="gag_pre-integrs"/>
    <property type="match status" value="1"/>
</dbReference>
<name>A0A8H5FTF5_9AGAR</name>
<organism evidence="4 5">
    <name type="scientific">Leucocoprinus leucothites</name>
    <dbReference type="NCBI Taxonomy" id="201217"/>
    <lineage>
        <taxon>Eukaryota</taxon>
        <taxon>Fungi</taxon>
        <taxon>Dikarya</taxon>
        <taxon>Basidiomycota</taxon>
        <taxon>Agaricomycotina</taxon>
        <taxon>Agaricomycetes</taxon>
        <taxon>Agaricomycetidae</taxon>
        <taxon>Agaricales</taxon>
        <taxon>Agaricineae</taxon>
        <taxon>Agaricaceae</taxon>
        <taxon>Leucocoprinus</taxon>
    </lineage>
</organism>
<comment type="caution">
    <text evidence="4">The sequence shown here is derived from an EMBL/GenBank/DDBJ whole genome shotgun (WGS) entry which is preliminary data.</text>
</comment>
<accession>A0A8H5FTF5</accession>
<dbReference type="InterPro" id="IPR025724">
    <property type="entry name" value="GAG-pre-integrase_dom"/>
</dbReference>
<feature type="region of interest" description="Disordered" evidence="1">
    <location>
        <begin position="468"/>
        <end position="669"/>
    </location>
</feature>
<feature type="compositionally biased region" description="Polar residues" evidence="1">
    <location>
        <begin position="501"/>
        <end position="510"/>
    </location>
</feature>
<proteinExistence type="predicted"/>
<protein>
    <recommendedName>
        <fullName evidence="6">GAG-pre-integrase domain-containing protein</fullName>
    </recommendedName>
</protein>
<feature type="compositionally biased region" description="Pro residues" evidence="1">
    <location>
        <begin position="594"/>
        <end position="603"/>
    </location>
</feature>
<feature type="domain" description="Retrovirus-related Pol polyprotein from transposon TNT 1-94-like beta-barrel" evidence="3">
    <location>
        <begin position="229"/>
        <end position="311"/>
    </location>
</feature>
<gene>
    <name evidence="4" type="ORF">D9756_010779</name>
</gene>
<dbReference type="InterPro" id="IPR054722">
    <property type="entry name" value="PolX-like_BBD"/>
</dbReference>
<feature type="compositionally biased region" description="Low complexity" evidence="1">
    <location>
        <begin position="562"/>
        <end position="583"/>
    </location>
</feature>
<feature type="compositionally biased region" description="Acidic residues" evidence="1">
    <location>
        <begin position="519"/>
        <end position="533"/>
    </location>
</feature>
<reference evidence="4 5" key="1">
    <citation type="journal article" date="2020" name="ISME J.">
        <title>Uncovering the hidden diversity of litter-decomposition mechanisms in mushroom-forming fungi.</title>
        <authorList>
            <person name="Floudas D."/>
            <person name="Bentzer J."/>
            <person name="Ahren D."/>
            <person name="Johansson T."/>
            <person name="Persson P."/>
            <person name="Tunlid A."/>
        </authorList>
    </citation>
    <scope>NUCLEOTIDE SEQUENCE [LARGE SCALE GENOMIC DNA]</scope>
    <source>
        <strain evidence="4 5">CBS 146.42</strain>
    </source>
</reference>
<evidence type="ECO:0008006" key="6">
    <source>
        <dbReference type="Google" id="ProtNLM"/>
    </source>
</evidence>
<feature type="compositionally biased region" description="Low complexity" evidence="1">
    <location>
        <begin position="542"/>
        <end position="555"/>
    </location>
</feature>